<comment type="caution">
    <text evidence="1">The sequence shown here is derived from an EMBL/GenBank/DDBJ whole genome shotgun (WGS) entry which is preliminary data.</text>
</comment>
<evidence type="ECO:0000313" key="2">
    <source>
        <dbReference type="Proteomes" id="UP000076660"/>
    </source>
</evidence>
<sequence length="122" mass="12642">MAAPTAPLDPTTAILAGISAHQVGLFRGRNLRVRASTVVHGVRLWPWTAGLELPGPACGQGWSGAGLGGELHPTDDPVTCHHCLHSSQARAAFRLDGSGPGQLALDLDLDGQTVLDLPLPTD</sequence>
<accession>A0A1W2M221</accession>
<name>A0A1W2M221_9PSEU</name>
<dbReference type="AlphaFoldDB" id="A0A1W2M221"/>
<dbReference type="EMBL" id="LQMT02000006">
    <property type="protein sequence ID" value="ONF73952.1"/>
    <property type="molecule type" value="Genomic_DNA"/>
</dbReference>
<evidence type="ECO:0000313" key="1">
    <source>
        <dbReference type="EMBL" id="ONF73952.1"/>
    </source>
</evidence>
<proteinExistence type="predicted"/>
<dbReference type="Proteomes" id="UP000076660">
    <property type="component" value="Unassembled WGS sequence"/>
</dbReference>
<protein>
    <submittedName>
        <fullName evidence="1">Uncharacterized protein</fullName>
    </submittedName>
</protein>
<gene>
    <name evidence="1" type="ORF">AVR91_0204275</name>
</gene>
<dbReference type="OrthoDB" id="3694316at2"/>
<organism evidence="1 2">
    <name type="scientific">Amycolatopsis keratiniphila subsp. keratiniphila</name>
    <dbReference type="NCBI Taxonomy" id="227715"/>
    <lineage>
        <taxon>Bacteria</taxon>
        <taxon>Bacillati</taxon>
        <taxon>Actinomycetota</taxon>
        <taxon>Actinomycetes</taxon>
        <taxon>Pseudonocardiales</taxon>
        <taxon>Pseudonocardiaceae</taxon>
        <taxon>Amycolatopsis</taxon>
        <taxon>Amycolatopsis japonica group</taxon>
    </lineage>
</organism>
<reference evidence="1 2" key="1">
    <citation type="submission" date="2016-12" db="EMBL/GenBank/DDBJ databases">
        <title>Amycolatopsis keratiniphila subsp. keratiniphila genome sequencing and assembly.</title>
        <authorList>
            <person name="Mayilraj S."/>
            <person name="Kaur N."/>
        </authorList>
    </citation>
    <scope>NUCLEOTIDE SEQUENCE [LARGE SCALE GENOMIC DNA]</scope>
    <source>
        <strain evidence="1 2">DSM 44409</strain>
    </source>
</reference>
<dbReference type="RefSeq" id="WP_063276383.1">
    <property type="nucleotide sequence ID" value="NZ_LQMT02000006.1"/>
</dbReference>